<keyword evidence="4 9" id="KW-0812">Transmembrane</keyword>
<comment type="subcellular location">
    <subcellularLocation>
        <location evidence="9">Cell membrane</location>
        <topology evidence="9">Single-pass membrane protein</topology>
    </subcellularLocation>
    <subcellularLocation>
        <location evidence="1">Membrane</location>
    </subcellularLocation>
</comment>
<dbReference type="STRING" id="1797589.A2784_02245"/>
<gene>
    <name evidence="9" type="primary">secE</name>
    <name evidence="10" type="ORF">A2784_02245</name>
</gene>
<dbReference type="InterPro" id="IPR001901">
    <property type="entry name" value="Translocase_SecE/Sec61-g"/>
</dbReference>
<keyword evidence="2 9" id="KW-0813">Transport</keyword>
<comment type="subunit">
    <text evidence="9">Component of the Sec protein translocase complex. Heterotrimer consisting of SecY, SecE and SecG subunits. The heterotrimers can form oligomers, although 1 heterotrimer is thought to be able to translocate proteins. Interacts with the ribosome. Interacts with SecDF, and other proteins may be involved. Interacts with SecA.</text>
</comment>
<evidence type="ECO:0000313" key="11">
    <source>
        <dbReference type="Proteomes" id="UP000177324"/>
    </source>
</evidence>
<comment type="similarity">
    <text evidence="9">Belongs to the SecE/SEC61-gamma family.</text>
</comment>
<evidence type="ECO:0000256" key="6">
    <source>
        <dbReference type="ARBA" id="ARBA00022989"/>
    </source>
</evidence>
<keyword evidence="3 9" id="KW-1003">Cell membrane</keyword>
<evidence type="ECO:0000256" key="1">
    <source>
        <dbReference type="ARBA" id="ARBA00004370"/>
    </source>
</evidence>
<name>A0A1G1VLP9_9BACT</name>
<dbReference type="EMBL" id="MHCH01000048">
    <property type="protein sequence ID" value="OGY16305.1"/>
    <property type="molecule type" value="Genomic_DNA"/>
</dbReference>
<protein>
    <recommendedName>
        <fullName evidence="9">Protein translocase subunit SecE</fullName>
    </recommendedName>
</protein>
<proteinExistence type="inferred from homology"/>
<keyword evidence="5 9" id="KW-0653">Protein transport</keyword>
<evidence type="ECO:0000256" key="3">
    <source>
        <dbReference type="ARBA" id="ARBA00022475"/>
    </source>
</evidence>
<dbReference type="InterPro" id="IPR038379">
    <property type="entry name" value="SecE_sf"/>
</dbReference>
<keyword evidence="7 9" id="KW-0811">Translocation</keyword>
<evidence type="ECO:0000256" key="7">
    <source>
        <dbReference type="ARBA" id="ARBA00023010"/>
    </source>
</evidence>
<evidence type="ECO:0000256" key="5">
    <source>
        <dbReference type="ARBA" id="ARBA00022927"/>
    </source>
</evidence>
<dbReference type="Pfam" id="PF00584">
    <property type="entry name" value="SecE"/>
    <property type="match status" value="1"/>
</dbReference>
<keyword evidence="8 9" id="KW-0472">Membrane</keyword>
<comment type="function">
    <text evidence="9">Essential subunit of the Sec protein translocation channel SecYEG. Clamps together the 2 halves of SecY. May contact the channel plug during translocation.</text>
</comment>
<comment type="caution">
    <text evidence="10">The sequence shown here is derived from an EMBL/GenBank/DDBJ whole genome shotgun (WGS) entry which is preliminary data.</text>
</comment>
<dbReference type="GO" id="GO:0005886">
    <property type="term" value="C:plasma membrane"/>
    <property type="evidence" value="ECO:0007669"/>
    <property type="project" value="UniProtKB-SubCell"/>
</dbReference>
<dbReference type="PANTHER" id="PTHR33910">
    <property type="entry name" value="PROTEIN TRANSLOCASE SUBUNIT SECE"/>
    <property type="match status" value="1"/>
</dbReference>
<dbReference type="HAMAP" id="MF_00422">
    <property type="entry name" value="SecE"/>
    <property type="match status" value="1"/>
</dbReference>
<evidence type="ECO:0000313" key="10">
    <source>
        <dbReference type="EMBL" id="OGY16305.1"/>
    </source>
</evidence>
<reference evidence="10 11" key="1">
    <citation type="journal article" date="2016" name="Nat. Commun.">
        <title>Thousands of microbial genomes shed light on interconnected biogeochemical processes in an aquifer system.</title>
        <authorList>
            <person name="Anantharaman K."/>
            <person name="Brown C.T."/>
            <person name="Hug L.A."/>
            <person name="Sharon I."/>
            <person name="Castelle C.J."/>
            <person name="Probst A.J."/>
            <person name="Thomas B.C."/>
            <person name="Singh A."/>
            <person name="Wilkins M.J."/>
            <person name="Karaoz U."/>
            <person name="Brodie E.L."/>
            <person name="Williams K.H."/>
            <person name="Hubbard S.S."/>
            <person name="Banfield J.F."/>
        </authorList>
    </citation>
    <scope>NUCLEOTIDE SEQUENCE [LARGE SCALE GENOMIC DNA]</scope>
</reference>
<dbReference type="PANTHER" id="PTHR33910:SF1">
    <property type="entry name" value="PROTEIN TRANSLOCASE SUBUNIT SECE"/>
    <property type="match status" value="1"/>
</dbReference>
<dbReference type="InterPro" id="IPR005807">
    <property type="entry name" value="SecE_bac"/>
</dbReference>
<dbReference type="AlphaFoldDB" id="A0A1G1VLP9"/>
<evidence type="ECO:0000256" key="8">
    <source>
        <dbReference type="ARBA" id="ARBA00023136"/>
    </source>
</evidence>
<dbReference type="Proteomes" id="UP000177324">
    <property type="component" value="Unassembled WGS sequence"/>
</dbReference>
<dbReference type="GO" id="GO:0006605">
    <property type="term" value="P:protein targeting"/>
    <property type="evidence" value="ECO:0007669"/>
    <property type="project" value="UniProtKB-UniRule"/>
</dbReference>
<sequence>MKPKAAASSLTLTTPKFGADFFKEAYRELKRVTWPTRQQALHLTLVVITVSVMVGAYVGVLDLGFTKIMAILLK</sequence>
<feature type="transmembrane region" description="Helical" evidence="9">
    <location>
        <begin position="42"/>
        <end position="65"/>
    </location>
</feature>
<dbReference type="GO" id="GO:0008320">
    <property type="term" value="F:protein transmembrane transporter activity"/>
    <property type="evidence" value="ECO:0007669"/>
    <property type="project" value="UniProtKB-UniRule"/>
</dbReference>
<dbReference type="GO" id="GO:0065002">
    <property type="term" value="P:intracellular protein transmembrane transport"/>
    <property type="evidence" value="ECO:0007669"/>
    <property type="project" value="UniProtKB-UniRule"/>
</dbReference>
<evidence type="ECO:0000256" key="2">
    <source>
        <dbReference type="ARBA" id="ARBA00022448"/>
    </source>
</evidence>
<organism evidence="10 11">
    <name type="scientific">Candidatus Chisholmbacteria bacterium RIFCSPHIGHO2_01_FULL_48_12</name>
    <dbReference type="NCBI Taxonomy" id="1797589"/>
    <lineage>
        <taxon>Bacteria</taxon>
        <taxon>Candidatus Chisholmiibacteriota</taxon>
    </lineage>
</organism>
<accession>A0A1G1VLP9</accession>
<dbReference type="GO" id="GO:0043952">
    <property type="term" value="P:protein transport by the Sec complex"/>
    <property type="evidence" value="ECO:0007669"/>
    <property type="project" value="UniProtKB-UniRule"/>
</dbReference>
<evidence type="ECO:0000256" key="9">
    <source>
        <dbReference type="HAMAP-Rule" id="MF_00422"/>
    </source>
</evidence>
<evidence type="ECO:0000256" key="4">
    <source>
        <dbReference type="ARBA" id="ARBA00022692"/>
    </source>
</evidence>
<dbReference type="GO" id="GO:0009306">
    <property type="term" value="P:protein secretion"/>
    <property type="evidence" value="ECO:0007669"/>
    <property type="project" value="UniProtKB-UniRule"/>
</dbReference>
<dbReference type="PROSITE" id="PS01067">
    <property type="entry name" value="SECE_SEC61G"/>
    <property type="match status" value="1"/>
</dbReference>
<dbReference type="NCBIfam" id="TIGR00964">
    <property type="entry name" value="secE_bact"/>
    <property type="match status" value="1"/>
</dbReference>
<keyword evidence="6 9" id="KW-1133">Transmembrane helix</keyword>
<dbReference type="Gene3D" id="1.20.5.1030">
    <property type="entry name" value="Preprotein translocase secy subunit"/>
    <property type="match status" value="1"/>
</dbReference>